<protein>
    <submittedName>
        <fullName evidence="1">Uncharacterized protein</fullName>
    </submittedName>
</protein>
<dbReference type="RefSeq" id="WP_011695771.1">
    <property type="nucleotide sequence ID" value="NC_008553.1"/>
</dbReference>
<evidence type="ECO:0000313" key="2">
    <source>
        <dbReference type="Proteomes" id="UP000000674"/>
    </source>
</evidence>
<evidence type="ECO:0000313" key="1">
    <source>
        <dbReference type="EMBL" id="ABK14374.1"/>
    </source>
</evidence>
<dbReference type="OrthoDB" id="386642at2157"/>
<name>A0B6Q0_METTP</name>
<accession>A0B6Q0</accession>
<reference evidence="1 2" key="1">
    <citation type="submission" date="2006-10" db="EMBL/GenBank/DDBJ databases">
        <title>Complete sequence of Methanosaeta thermophila PT.</title>
        <authorList>
            <consortium name="US DOE Joint Genome Institute"/>
            <person name="Copeland A."/>
            <person name="Lucas S."/>
            <person name="Lapidus A."/>
            <person name="Barry K."/>
            <person name="Detter J.C."/>
            <person name="Glavina del Rio T."/>
            <person name="Hammon N."/>
            <person name="Israni S."/>
            <person name="Pitluck S."/>
            <person name="Chain P."/>
            <person name="Malfatti S."/>
            <person name="Shin M."/>
            <person name="Vergez L."/>
            <person name="Schmutz J."/>
            <person name="Larimer F."/>
            <person name="Land M."/>
            <person name="Hauser L."/>
            <person name="Kyrpides N."/>
            <person name="Kim E."/>
            <person name="Smith K.S."/>
            <person name="Ingram-Smith C."/>
            <person name="Richardson P."/>
        </authorList>
    </citation>
    <scope>NUCLEOTIDE SEQUENCE [LARGE SCALE GENOMIC DNA]</scope>
    <source>
        <strain evidence="2">DSM 6194 / JCM 14653 / NBRC 101360 / PT</strain>
    </source>
</reference>
<dbReference type="EMBL" id="CP000477">
    <property type="protein sequence ID" value="ABK14374.1"/>
    <property type="molecule type" value="Genomic_DNA"/>
</dbReference>
<organism evidence="1 2">
    <name type="scientific">Methanothrix thermoacetophila (strain DSM 6194 / JCM 14653 / NBRC 101360 / PT)</name>
    <name type="common">Methanosaeta thermophila</name>
    <dbReference type="NCBI Taxonomy" id="349307"/>
    <lineage>
        <taxon>Archaea</taxon>
        <taxon>Methanobacteriati</taxon>
        <taxon>Methanobacteriota</taxon>
        <taxon>Stenosarchaea group</taxon>
        <taxon>Methanomicrobia</taxon>
        <taxon>Methanotrichales</taxon>
        <taxon>Methanotrichaceae</taxon>
        <taxon>Methanothrix</taxon>
    </lineage>
</organism>
<dbReference type="KEGG" id="mtp:Mthe_0583"/>
<proteinExistence type="predicted"/>
<sequence length="228" mass="25691">MSRLKIMGVLVLTALLAVPAMSMHDGVRGRFDDRGWGPEMRPGGVWLLMDDITQEDLENMTLAEIRELRESKRAELENMTLAEIRALKEKRLAEMENTTLAEMRGKGYTECPYWPMGGAQGLRGVGPCDADICMKGLGGMWLLMDDITQEDLENMTLAEIRELRESKRAELENMTLAEIRELKEKRLAEMENTTLAEMRGKGYTECPYWPMGGAQGPMGGPGYGKMHR</sequence>
<dbReference type="AlphaFoldDB" id="A0B6Q0"/>
<dbReference type="HOGENOM" id="CLU_1212619_0_0_2"/>
<dbReference type="STRING" id="349307.Mthe_0583"/>
<dbReference type="Proteomes" id="UP000000674">
    <property type="component" value="Chromosome"/>
</dbReference>
<dbReference type="GeneID" id="4462564"/>
<keyword evidence="2" id="KW-1185">Reference proteome</keyword>
<gene>
    <name evidence="1" type="ordered locus">Mthe_0583</name>
</gene>